<dbReference type="RefSeq" id="WP_252761943.1">
    <property type="nucleotide sequence ID" value="NZ_JAMXLY010000083.1"/>
</dbReference>
<feature type="transmembrane region" description="Helical" evidence="1">
    <location>
        <begin position="42"/>
        <end position="64"/>
    </location>
</feature>
<keyword evidence="1" id="KW-1133">Transmembrane helix</keyword>
<name>A0ABT1BZT3_9BACT</name>
<reference evidence="2 3" key="1">
    <citation type="submission" date="2022-06" db="EMBL/GenBank/DDBJ databases">
        <title>A taxonomic note on the genus Prevotella: Description of four novel genera and emended description of the genera Hallella and Xylanibacter.</title>
        <authorList>
            <person name="Hitch T.C.A."/>
        </authorList>
    </citation>
    <scope>NUCLEOTIDE SEQUENCE [LARGE SCALE GENOMIC DNA]</scope>
    <source>
        <strain evidence="2 3">DSM 100619</strain>
    </source>
</reference>
<feature type="transmembrane region" description="Helical" evidence="1">
    <location>
        <begin position="12"/>
        <end position="36"/>
    </location>
</feature>
<accession>A0ABT1BZT3</accession>
<proteinExistence type="predicted"/>
<keyword evidence="3" id="KW-1185">Reference proteome</keyword>
<evidence type="ECO:0000256" key="1">
    <source>
        <dbReference type="SAM" id="Phobius"/>
    </source>
</evidence>
<keyword evidence="1" id="KW-0812">Transmembrane</keyword>
<dbReference type="Proteomes" id="UP001204015">
    <property type="component" value="Unassembled WGS sequence"/>
</dbReference>
<dbReference type="EMBL" id="JAMXLY010000083">
    <property type="protein sequence ID" value="MCO6026594.1"/>
    <property type="molecule type" value="Genomic_DNA"/>
</dbReference>
<evidence type="ECO:0000313" key="3">
    <source>
        <dbReference type="Proteomes" id="UP001204015"/>
    </source>
</evidence>
<comment type="caution">
    <text evidence="2">The sequence shown here is derived from an EMBL/GenBank/DDBJ whole genome shotgun (WGS) entry which is preliminary data.</text>
</comment>
<protein>
    <submittedName>
        <fullName evidence="2">Uncharacterized protein</fullName>
    </submittedName>
</protein>
<organism evidence="2 3">
    <name type="scientific">Segatella cerevisiae</name>
    <dbReference type="NCBI Taxonomy" id="2053716"/>
    <lineage>
        <taxon>Bacteria</taxon>
        <taxon>Pseudomonadati</taxon>
        <taxon>Bacteroidota</taxon>
        <taxon>Bacteroidia</taxon>
        <taxon>Bacteroidales</taxon>
        <taxon>Prevotellaceae</taxon>
        <taxon>Segatella</taxon>
    </lineage>
</organism>
<gene>
    <name evidence="2" type="ORF">NG821_12235</name>
</gene>
<keyword evidence="1" id="KW-0472">Membrane</keyword>
<evidence type="ECO:0000313" key="2">
    <source>
        <dbReference type="EMBL" id="MCO6026594.1"/>
    </source>
</evidence>
<sequence>MKTNDKTFKVFIYSGFGVTFPIVVVAVAMLLSGYHISSETKFWLWLIAIVSFLVMMLSLIRILCDFMPIDKWMGRLRKQSHSRSLITLEKTVDLSTESQQTEVLRADIAEVDSSLKAYFIRQYVNKVYVDKPVYETYQELFKENNGGKNVVLAFYCGADSNMNWLISIPPHAEATRLFGEKVVGSKNNYSVQKSNLRPGNLDDKKLVEIRAMKQLMKKIMAHLQE</sequence>